<feature type="transmembrane region" description="Helical" evidence="6">
    <location>
        <begin position="35"/>
        <end position="56"/>
    </location>
</feature>
<evidence type="ECO:0000256" key="3">
    <source>
        <dbReference type="ARBA" id="ARBA00022692"/>
    </source>
</evidence>
<keyword evidence="4 6" id="KW-1133">Transmembrane helix</keyword>
<keyword evidence="5 6" id="KW-0472">Membrane</keyword>
<protein>
    <submittedName>
        <fullName evidence="8">Phosphoglycerol transferase MdoB-like AlkP superfamily enzyme</fullName>
    </submittedName>
</protein>
<evidence type="ECO:0000259" key="7">
    <source>
        <dbReference type="Pfam" id="PF00884"/>
    </source>
</evidence>
<evidence type="ECO:0000256" key="5">
    <source>
        <dbReference type="ARBA" id="ARBA00023136"/>
    </source>
</evidence>
<dbReference type="Gene3D" id="3.40.720.10">
    <property type="entry name" value="Alkaline Phosphatase, subunit A"/>
    <property type="match status" value="1"/>
</dbReference>
<dbReference type="CDD" id="cd16015">
    <property type="entry name" value="LTA_synthase"/>
    <property type="match status" value="1"/>
</dbReference>
<accession>A0A3N1Y7L7</accession>
<dbReference type="EMBL" id="RJVI01000001">
    <property type="protein sequence ID" value="ROR34750.1"/>
    <property type="molecule type" value="Genomic_DNA"/>
</dbReference>
<dbReference type="InterPro" id="IPR017850">
    <property type="entry name" value="Alkaline_phosphatase_core_sf"/>
</dbReference>
<feature type="domain" description="Sulfatase N-terminal" evidence="7">
    <location>
        <begin position="287"/>
        <end position="555"/>
    </location>
</feature>
<evidence type="ECO:0000313" key="8">
    <source>
        <dbReference type="EMBL" id="ROR34750.1"/>
    </source>
</evidence>
<evidence type="ECO:0000256" key="2">
    <source>
        <dbReference type="ARBA" id="ARBA00022475"/>
    </source>
</evidence>
<evidence type="ECO:0000256" key="1">
    <source>
        <dbReference type="ARBA" id="ARBA00004651"/>
    </source>
</evidence>
<dbReference type="GO" id="GO:0016740">
    <property type="term" value="F:transferase activity"/>
    <property type="evidence" value="ECO:0007669"/>
    <property type="project" value="UniProtKB-KW"/>
</dbReference>
<feature type="transmembrane region" description="Helical" evidence="6">
    <location>
        <begin position="76"/>
        <end position="96"/>
    </location>
</feature>
<sequence length="660" mass="69878">MHPPQQGRVAATWTAADAESTTDARAGRLAPALAALRLALLLAALGLAGRILFLAAHAGTLGLGAGEVVRPLLVGLRFDLAVAGFLTLLAAWGGYLGQRLLGRDPRAVLAALGGAAAALVAGLQVGDLLYYGEAGRHLGYEIRDLARSLGDVLRTGWTRAPLWMLAAPLLAALPAWLAWRALRPRRPAPRGRGLWPELCLAAVTVAGVIAARGGLQPIPLMPLDARSAGDAAQATVALNGAFNALYYGIGGRHLRPVPVPFPDAEARRITAALYPPAGPHPATPVRPNIVVVLLESWSARFMSAYGYPAPTTPEFAALRARALTVPAMLAGGHRTTEGMFAVFCGAQNPLGQTVARTSYEHLPYRCLPHVLAGLGYRSAFFQGTHRNTSGVGSFALAVGFAESYGREELPPPRIPPNDWGLHDPDIYRAALEWMERAPRPFLVGINTNTTHDIRLPPGRAPRFGTASVQARYLDVLAYADEALGAFVRSLEARRAALGPTVLVLVADHTGGLPVDPFSRYHVPFALVAPGLVAPGTVRRPASQRDIPVTLLDLLGLPPVGLMSGKSLLRADEPPYFADYYHAGALGWWEGEGLVEVPLASAAPPRCLRLAGAPLRPRPAACGAEAGALRRRALAFTRFSQQALLQGRTEAFARLRGAAAP</sequence>
<dbReference type="GO" id="GO:0005886">
    <property type="term" value="C:plasma membrane"/>
    <property type="evidence" value="ECO:0007669"/>
    <property type="project" value="UniProtKB-SubCell"/>
</dbReference>
<feature type="transmembrane region" description="Helical" evidence="6">
    <location>
        <begin position="108"/>
        <end position="131"/>
    </location>
</feature>
<dbReference type="PANTHER" id="PTHR47371:SF3">
    <property type="entry name" value="PHOSPHOGLYCEROL TRANSFERASE I"/>
    <property type="match status" value="1"/>
</dbReference>
<keyword evidence="2" id="KW-1003">Cell membrane</keyword>
<dbReference type="AlphaFoldDB" id="A0A3N1Y7L7"/>
<evidence type="ECO:0000256" key="4">
    <source>
        <dbReference type="ARBA" id="ARBA00022989"/>
    </source>
</evidence>
<evidence type="ECO:0000256" key="6">
    <source>
        <dbReference type="SAM" id="Phobius"/>
    </source>
</evidence>
<comment type="caution">
    <text evidence="8">The sequence shown here is derived from an EMBL/GenBank/DDBJ whole genome shotgun (WGS) entry which is preliminary data.</text>
</comment>
<keyword evidence="8" id="KW-0808">Transferase</keyword>
<dbReference type="InterPro" id="IPR050448">
    <property type="entry name" value="OpgB/LTA_synthase_biosynth"/>
</dbReference>
<proteinExistence type="predicted"/>
<comment type="subcellular location">
    <subcellularLocation>
        <location evidence="1">Cell membrane</location>
        <topology evidence="1">Multi-pass membrane protein</topology>
    </subcellularLocation>
</comment>
<feature type="transmembrane region" description="Helical" evidence="6">
    <location>
        <begin position="194"/>
        <end position="215"/>
    </location>
</feature>
<dbReference type="SUPFAM" id="SSF53649">
    <property type="entry name" value="Alkaline phosphatase-like"/>
    <property type="match status" value="1"/>
</dbReference>
<feature type="transmembrane region" description="Helical" evidence="6">
    <location>
        <begin position="162"/>
        <end position="182"/>
    </location>
</feature>
<keyword evidence="3 6" id="KW-0812">Transmembrane</keyword>
<keyword evidence="9" id="KW-1185">Reference proteome</keyword>
<name>A0A3N1Y7L7_9GAMM</name>
<gene>
    <name evidence="8" type="ORF">EDC57_0654</name>
</gene>
<dbReference type="PANTHER" id="PTHR47371">
    <property type="entry name" value="LIPOTEICHOIC ACID SYNTHASE"/>
    <property type="match status" value="1"/>
</dbReference>
<dbReference type="RefSeq" id="WP_170165019.1">
    <property type="nucleotide sequence ID" value="NZ_RJVI01000001.1"/>
</dbReference>
<dbReference type="Proteomes" id="UP000276634">
    <property type="component" value="Unassembled WGS sequence"/>
</dbReference>
<organism evidence="8 9">
    <name type="scientific">Inmirania thermothiophila</name>
    <dbReference type="NCBI Taxonomy" id="1750597"/>
    <lineage>
        <taxon>Bacteria</taxon>
        <taxon>Pseudomonadati</taxon>
        <taxon>Pseudomonadota</taxon>
        <taxon>Gammaproteobacteria</taxon>
        <taxon>Chromatiales</taxon>
        <taxon>Ectothiorhodospiraceae</taxon>
        <taxon>Inmirania</taxon>
    </lineage>
</organism>
<evidence type="ECO:0000313" key="9">
    <source>
        <dbReference type="Proteomes" id="UP000276634"/>
    </source>
</evidence>
<dbReference type="InterPro" id="IPR000917">
    <property type="entry name" value="Sulfatase_N"/>
</dbReference>
<reference evidence="8 9" key="1">
    <citation type="submission" date="2018-11" db="EMBL/GenBank/DDBJ databases">
        <title>Genomic Encyclopedia of Type Strains, Phase IV (KMG-IV): sequencing the most valuable type-strain genomes for metagenomic binning, comparative biology and taxonomic classification.</title>
        <authorList>
            <person name="Goeker M."/>
        </authorList>
    </citation>
    <scope>NUCLEOTIDE SEQUENCE [LARGE SCALE GENOMIC DNA]</scope>
    <source>
        <strain evidence="8 9">DSM 100275</strain>
    </source>
</reference>
<dbReference type="Pfam" id="PF00884">
    <property type="entry name" value="Sulfatase"/>
    <property type="match status" value="1"/>
</dbReference>